<evidence type="ECO:0000256" key="3">
    <source>
        <dbReference type="ARBA" id="ARBA00023125"/>
    </source>
</evidence>
<dbReference type="GO" id="GO:0003677">
    <property type="term" value="F:DNA binding"/>
    <property type="evidence" value="ECO:0007669"/>
    <property type="project" value="UniProtKB-KW"/>
</dbReference>
<dbReference type="Gene3D" id="1.10.1660.10">
    <property type="match status" value="1"/>
</dbReference>
<keyword evidence="7" id="KW-1185">Reference proteome</keyword>
<accession>A0A087LX92</accession>
<dbReference type="STRING" id="46914.JP75_21970"/>
<dbReference type="PANTHER" id="PTHR30204">
    <property type="entry name" value="REDOX-CYCLING DRUG-SENSING TRANSCRIPTIONAL ACTIVATOR SOXR"/>
    <property type="match status" value="1"/>
</dbReference>
<keyword evidence="4" id="KW-0804">Transcription</keyword>
<sequence>MTRSDQVFSPSEAARALGISAKALRLYEQRGLVTPIRGANGWRHYGREQMARLREIVALRTLGLSLAQIAAVLSGRSHDLDKALAEHQTRLEGSLTGLLDAIERVRVWRNDLSEGRAPDLTDLAAGQPAVSLTLPWPWNGETFALKRLAPVTYLVGPLGSGKTRLAMALAEALGGAFAGLDRVAPEAMSAGVAHELQWLLEDGATDSPALRAVLASMVRDDERVGTIDLVEEGLDEATQLALGGWLQRRSEGDMPLVVMTRSNAVLDLEAVSAGHAILFCPPNHSVPFEVLAVAGSPGYESVSNCLGTPEARARTAGMVVRMS</sequence>
<dbReference type="SMART" id="SM00422">
    <property type="entry name" value="HTH_MERR"/>
    <property type="match status" value="1"/>
</dbReference>
<dbReference type="Proteomes" id="UP000028981">
    <property type="component" value="Unassembled WGS sequence"/>
</dbReference>
<evidence type="ECO:0000256" key="4">
    <source>
        <dbReference type="ARBA" id="ARBA00023163"/>
    </source>
</evidence>
<evidence type="ECO:0000256" key="1">
    <source>
        <dbReference type="ARBA" id="ARBA00022491"/>
    </source>
</evidence>
<dbReference type="Gene3D" id="3.40.50.300">
    <property type="entry name" value="P-loop containing nucleotide triphosphate hydrolases"/>
    <property type="match status" value="1"/>
</dbReference>
<dbReference type="CDD" id="cd01106">
    <property type="entry name" value="HTH_TipAL-Mta"/>
    <property type="match status" value="1"/>
</dbReference>
<dbReference type="InterPro" id="IPR009061">
    <property type="entry name" value="DNA-bd_dom_put_sf"/>
</dbReference>
<comment type="caution">
    <text evidence="6">The sequence shown here is derived from an EMBL/GenBank/DDBJ whole genome shotgun (WGS) entry which is preliminary data.</text>
</comment>
<gene>
    <name evidence="6" type="ORF">JP75_21970</name>
</gene>
<evidence type="ECO:0000256" key="2">
    <source>
        <dbReference type="ARBA" id="ARBA00023015"/>
    </source>
</evidence>
<dbReference type="InterPro" id="IPR047057">
    <property type="entry name" value="MerR_fam"/>
</dbReference>
<dbReference type="SUPFAM" id="SSF52540">
    <property type="entry name" value="P-loop containing nucleoside triphosphate hydrolases"/>
    <property type="match status" value="1"/>
</dbReference>
<dbReference type="InterPro" id="IPR027417">
    <property type="entry name" value="P-loop_NTPase"/>
</dbReference>
<dbReference type="OrthoDB" id="7817988at2"/>
<dbReference type="PROSITE" id="PS00552">
    <property type="entry name" value="HTH_MERR_1"/>
    <property type="match status" value="1"/>
</dbReference>
<dbReference type="SUPFAM" id="SSF46955">
    <property type="entry name" value="Putative DNA-binding domain"/>
    <property type="match status" value="1"/>
</dbReference>
<dbReference type="RefSeq" id="WP_035086738.1">
    <property type="nucleotide sequence ID" value="NZ_JQGC01000028.1"/>
</dbReference>
<keyword evidence="1" id="KW-0678">Repressor</keyword>
<evidence type="ECO:0000313" key="6">
    <source>
        <dbReference type="EMBL" id="KFL29245.1"/>
    </source>
</evidence>
<dbReference type="PRINTS" id="PR00040">
    <property type="entry name" value="HTHMERR"/>
</dbReference>
<dbReference type="PANTHER" id="PTHR30204:SF69">
    <property type="entry name" value="MERR-FAMILY TRANSCRIPTIONAL REGULATOR"/>
    <property type="match status" value="1"/>
</dbReference>
<evidence type="ECO:0000313" key="7">
    <source>
        <dbReference type="Proteomes" id="UP000028981"/>
    </source>
</evidence>
<evidence type="ECO:0000259" key="5">
    <source>
        <dbReference type="PROSITE" id="PS50937"/>
    </source>
</evidence>
<keyword evidence="2" id="KW-0805">Transcription regulation</keyword>
<dbReference type="PROSITE" id="PS50937">
    <property type="entry name" value="HTH_MERR_2"/>
    <property type="match status" value="1"/>
</dbReference>
<dbReference type="Pfam" id="PF13411">
    <property type="entry name" value="MerR_1"/>
    <property type="match status" value="1"/>
</dbReference>
<dbReference type="AlphaFoldDB" id="A0A087LX92"/>
<proteinExistence type="predicted"/>
<reference evidence="6 7" key="1">
    <citation type="submission" date="2014-08" db="EMBL/GenBank/DDBJ databases">
        <authorList>
            <person name="Hassan Y.I."/>
            <person name="Lepp D."/>
            <person name="Zhou T."/>
        </authorList>
    </citation>
    <scope>NUCLEOTIDE SEQUENCE [LARGE SCALE GENOMIC DNA]</scope>
    <source>
        <strain evidence="6 7">IFO13584</strain>
    </source>
</reference>
<protein>
    <recommendedName>
        <fullName evidence="5">HTH merR-type domain-containing protein</fullName>
    </recommendedName>
</protein>
<dbReference type="InterPro" id="IPR000551">
    <property type="entry name" value="MerR-type_HTH_dom"/>
</dbReference>
<feature type="domain" description="HTH merR-type" evidence="5">
    <location>
        <begin position="7"/>
        <end position="75"/>
    </location>
</feature>
<organism evidence="6 7">
    <name type="scientific">Devosia riboflavina</name>
    <dbReference type="NCBI Taxonomy" id="46914"/>
    <lineage>
        <taxon>Bacteria</taxon>
        <taxon>Pseudomonadati</taxon>
        <taxon>Pseudomonadota</taxon>
        <taxon>Alphaproteobacteria</taxon>
        <taxon>Hyphomicrobiales</taxon>
        <taxon>Devosiaceae</taxon>
        <taxon>Devosia</taxon>
    </lineage>
</organism>
<dbReference type="GO" id="GO:0003700">
    <property type="term" value="F:DNA-binding transcription factor activity"/>
    <property type="evidence" value="ECO:0007669"/>
    <property type="project" value="InterPro"/>
</dbReference>
<dbReference type="EMBL" id="JQGC01000028">
    <property type="protein sequence ID" value="KFL29245.1"/>
    <property type="molecule type" value="Genomic_DNA"/>
</dbReference>
<name>A0A087LX92_9HYPH</name>
<keyword evidence="3" id="KW-0238">DNA-binding</keyword>